<dbReference type="Proteomes" id="UP000198327">
    <property type="component" value="Unassembled WGS sequence"/>
</dbReference>
<dbReference type="AlphaFoldDB" id="A0A239GK47"/>
<proteinExistence type="inferred from homology"/>
<dbReference type="RefSeq" id="WP_089245259.1">
    <property type="nucleotide sequence ID" value="NZ_FZOW01000004.1"/>
</dbReference>
<comment type="similarity">
    <text evidence="1">Belongs to the enoyl-CoA hydratase/isomerase family.</text>
</comment>
<protein>
    <submittedName>
        <fullName evidence="4">Acyl dehydratase</fullName>
    </submittedName>
</protein>
<dbReference type="CDD" id="cd03448">
    <property type="entry name" value="HDE_HSD"/>
    <property type="match status" value="1"/>
</dbReference>
<dbReference type="OrthoDB" id="5522043at2"/>
<dbReference type="PANTHER" id="PTHR13078:SF59">
    <property type="entry name" value="ENOYL-COA HYDRATASE CHSH3"/>
    <property type="match status" value="1"/>
</dbReference>
<dbReference type="InterPro" id="IPR054357">
    <property type="entry name" value="MFE-2_N"/>
</dbReference>
<dbReference type="SUPFAM" id="SSF54637">
    <property type="entry name" value="Thioesterase/thiol ester dehydrase-isomerase"/>
    <property type="match status" value="2"/>
</dbReference>
<keyword evidence="5" id="KW-1185">Reference proteome</keyword>
<name>A0A239GK47_9NOCA</name>
<dbReference type="STRING" id="398843.A3K89_18350"/>
<dbReference type="InterPro" id="IPR002539">
    <property type="entry name" value="MaoC-like_dom"/>
</dbReference>
<evidence type="ECO:0000259" key="3">
    <source>
        <dbReference type="Pfam" id="PF22622"/>
    </source>
</evidence>
<dbReference type="PANTHER" id="PTHR13078">
    <property type="entry name" value="PEROXISOMAL MULTIFUNCTIONAL ENZYME TYPE 2-RELATED"/>
    <property type="match status" value="1"/>
</dbReference>
<reference evidence="5" key="1">
    <citation type="submission" date="2017-06" db="EMBL/GenBank/DDBJ databases">
        <authorList>
            <person name="Varghese N."/>
            <person name="Submissions S."/>
        </authorList>
    </citation>
    <scope>NUCLEOTIDE SEQUENCE [LARGE SCALE GENOMIC DNA]</scope>
    <source>
        <strain evidence="5">JCM 23211</strain>
    </source>
</reference>
<sequence length="285" mass="30353">MIDPSVALGAELPQQHFGWTTSDVQTYHLALGAGRRHLSADELRYLDDADPQVLPTFATVAPTFHATEAPRVHFPGIDIDLAKVVHGTQEVTVLGPIPDAGQARSTTRIADVWDKGKAAVILQETTATAPDGTDLWRATSSIFARGEGGFGGERGPSTSVVLPSRDPDVVVDVPTMPQQALLYRMCGDRNPLHSDPHFALAAGFPAPILHGLCTYGMVCKAVVDSVLAGDAAAVHSFAAKFAGVVYPGETLTCRIWDDDGRYLAAVTVRDRDHAPALTDVVLLTQ</sequence>
<evidence type="ECO:0000313" key="4">
    <source>
        <dbReference type="EMBL" id="SNS69676.1"/>
    </source>
</evidence>
<dbReference type="Pfam" id="PF22622">
    <property type="entry name" value="MFE-2_hydrat-2_N"/>
    <property type="match status" value="1"/>
</dbReference>
<gene>
    <name evidence="4" type="ORF">SAMN05421642_104290</name>
</gene>
<organism evidence="4 5">
    <name type="scientific">Rhodococcoides kyotonense</name>
    <dbReference type="NCBI Taxonomy" id="398843"/>
    <lineage>
        <taxon>Bacteria</taxon>
        <taxon>Bacillati</taxon>
        <taxon>Actinomycetota</taxon>
        <taxon>Actinomycetes</taxon>
        <taxon>Mycobacteriales</taxon>
        <taxon>Nocardiaceae</taxon>
        <taxon>Rhodococcoides</taxon>
    </lineage>
</organism>
<feature type="domain" description="MaoC-like" evidence="2">
    <location>
        <begin position="163"/>
        <end position="261"/>
    </location>
</feature>
<dbReference type="GO" id="GO:0006635">
    <property type="term" value="P:fatty acid beta-oxidation"/>
    <property type="evidence" value="ECO:0007669"/>
    <property type="project" value="TreeGrafter"/>
</dbReference>
<dbReference type="GO" id="GO:0044594">
    <property type="term" value="F:17-beta-hydroxysteroid dehydrogenase (NAD+) activity"/>
    <property type="evidence" value="ECO:0007669"/>
    <property type="project" value="TreeGrafter"/>
</dbReference>
<evidence type="ECO:0000259" key="2">
    <source>
        <dbReference type="Pfam" id="PF01575"/>
    </source>
</evidence>
<dbReference type="GO" id="GO:0003857">
    <property type="term" value="F:(3S)-3-hydroxyacyl-CoA dehydrogenase (NAD+) activity"/>
    <property type="evidence" value="ECO:0007669"/>
    <property type="project" value="TreeGrafter"/>
</dbReference>
<dbReference type="Pfam" id="PF01575">
    <property type="entry name" value="MaoC_dehydratas"/>
    <property type="match status" value="1"/>
</dbReference>
<dbReference type="EMBL" id="FZOW01000004">
    <property type="protein sequence ID" value="SNS69676.1"/>
    <property type="molecule type" value="Genomic_DNA"/>
</dbReference>
<dbReference type="GO" id="GO:0004300">
    <property type="term" value="F:enoyl-CoA hydratase activity"/>
    <property type="evidence" value="ECO:0007669"/>
    <property type="project" value="TreeGrafter"/>
</dbReference>
<accession>A0A239GK47</accession>
<evidence type="ECO:0000256" key="1">
    <source>
        <dbReference type="ARBA" id="ARBA00005254"/>
    </source>
</evidence>
<dbReference type="Gene3D" id="3.10.129.10">
    <property type="entry name" value="Hotdog Thioesterase"/>
    <property type="match status" value="1"/>
</dbReference>
<evidence type="ECO:0000313" key="5">
    <source>
        <dbReference type="Proteomes" id="UP000198327"/>
    </source>
</evidence>
<feature type="domain" description="Peroxisomal multifunctional enzyme type 2-like N-terminal" evidence="3">
    <location>
        <begin position="17"/>
        <end position="146"/>
    </location>
</feature>
<dbReference type="InterPro" id="IPR029069">
    <property type="entry name" value="HotDog_dom_sf"/>
</dbReference>